<dbReference type="EMBL" id="AP018827">
    <property type="protein sequence ID" value="BBF81386.1"/>
    <property type="molecule type" value="Genomic_DNA"/>
</dbReference>
<name>A0A3G9G3Y9_9CAUL</name>
<organism evidence="2 3">
    <name type="scientific">Asticcacaulis excentricus</name>
    <dbReference type="NCBI Taxonomy" id="78587"/>
    <lineage>
        <taxon>Bacteria</taxon>
        <taxon>Pseudomonadati</taxon>
        <taxon>Pseudomonadota</taxon>
        <taxon>Alphaproteobacteria</taxon>
        <taxon>Caulobacterales</taxon>
        <taxon>Caulobacteraceae</taxon>
        <taxon>Asticcacaulis</taxon>
    </lineage>
</organism>
<feature type="coiled-coil region" evidence="1">
    <location>
        <begin position="468"/>
        <end position="558"/>
    </location>
</feature>
<dbReference type="RefSeq" id="WP_126422431.1">
    <property type="nucleotide sequence ID" value="NZ_AP018827.1"/>
</dbReference>
<accession>A0A3G9G3Y9</accession>
<proteinExistence type="predicted"/>
<sequence>MDNQSRTCVFTTCFLGAPDPVYDAFSTLGHYLRQYGVELVLFSCRGDFSAYDGFTLYRIPFSLRENGQLFQHAVSASGPALSGAMLQELMTLDREWVGDDTPFAAEVYIQRAFTYWQKAVEILRPCAVISWGTTAPFSRLMMRLGQLNQLPLYVMERGWLQDTLGLTVLGQGHMANICTDISRLYDDVPEEGQKEHWAQIHSYYTHTRHQHYPSHNQSIADETVIRLREQSGLKILYLGSNDAGGGNSLKGVNQSERASTWASTSYNAAAELAAAIEQLDMECQLWIKPHPSTDFRLPEGSLGGQIDYFRTENVQQLVEMADLVVTLGSTAQIYGLLYDKPFLVMGNSILMGRRIAYEALSREDLLPSLKQALARESLSERLAAGKALVTRMYLGDVIGLNSEVPTRLKVADLASFLARFRTLAIDTSLKMTERRDRFDAFTAIASGGASNDDPEYLKKQLVDQADSLKEQTLLVETLRTEISRLECEVAKYDQIASKLHEENQKQVDALLRTASDMDHLRQKYDTLVKTSGALESEKQALEQENIRHLSDLEALRIDAESTTKAHKLMLADAQKTHIAEQKSLQARIETLGTELRTETVRHAERLKDERQKTEISFKSQIADLKAEHKAQTDTLNRLVTQLKAEATALETQHAKTLKSQQQRADDAAKAHETAVQNLKEAFENERAILTNQIDAKTNELKAAEAAATRHLSDLKAEHKAQTDTLNRLVTQLKAEATALETQHAKTLKSQQQRADDAAKAHETAVQNLKEAFENERAILTNQIDAKTNELKAAEAAATRHLSDLKAEHKAQTDTLNRLVTQLKAEATALETQHAKTLKSQQQRADDAAKAHETAVQNLKEAFENERAILTNQIDAKTNELKAAEAAATRHLSDLKAEHKAQTDTLNRLVTQLKAEATALETQHAKTLKSQQQRADDAAKAHETAVQNLKEAFENERAILTKQIDAKTNELKAVEAAATQRLQTAQNVASKHHHDLQTLLDDLKASYAAERTDLNKQITSLKRSQDALKLNHEKALQRQSIQYESQITDLRVSLENLRTSHADESNQRQIQFSNLENQLAEAVAHRTRLSDALATQSQLVESYRAGRASDYLQWAFNKSKRI</sequence>
<evidence type="ECO:0000313" key="3">
    <source>
        <dbReference type="Proteomes" id="UP000278756"/>
    </source>
</evidence>
<dbReference type="OrthoDB" id="543755at2"/>
<dbReference type="Proteomes" id="UP000278756">
    <property type="component" value="Chromosome 1"/>
</dbReference>
<dbReference type="PANTHER" id="PTHR45615:SF80">
    <property type="entry name" value="GRIP DOMAIN-CONTAINING PROTEIN"/>
    <property type="match status" value="1"/>
</dbReference>
<protein>
    <submittedName>
        <fullName evidence="2">TolA protein</fullName>
    </submittedName>
</protein>
<feature type="coiled-coil region" evidence="1">
    <location>
        <begin position="621"/>
        <end position="976"/>
    </location>
</feature>
<dbReference type="PANTHER" id="PTHR45615">
    <property type="entry name" value="MYOSIN HEAVY CHAIN, NON-MUSCLE"/>
    <property type="match status" value="1"/>
</dbReference>
<keyword evidence="1" id="KW-0175">Coiled coil</keyword>
<gene>
    <name evidence="2" type="ORF">EM6_1984</name>
</gene>
<dbReference type="AlphaFoldDB" id="A0A3G9G3Y9"/>
<evidence type="ECO:0000313" key="2">
    <source>
        <dbReference type="EMBL" id="BBF81386.1"/>
    </source>
</evidence>
<evidence type="ECO:0000256" key="1">
    <source>
        <dbReference type="SAM" id="Coils"/>
    </source>
</evidence>
<reference evidence="3" key="2">
    <citation type="journal article" date="2017" name="Plant Physiol. Biochem.">
        <title>Differential oxidative and antioxidative response of duckweed Lemna minor toward plant growth promoting/inhibiting bacteria.</title>
        <authorList>
            <person name="Ishizawa H."/>
            <person name="Kuroda M."/>
            <person name="Morikawa M."/>
            <person name="Ike M."/>
        </authorList>
    </citation>
    <scope>NUCLEOTIDE SEQUENCE [LARGE SCALE GENOMIC DNA]</scope>
    <source>
        <strain evidence="3">M6</strain>
    </source>
</reference>
<reference evidence="3" key="1">
    <citation type="journal article" date="2017" name="Biotechnol. Biofuels">
        <title>Evaluation of environmental bacterial communities as a factor affecting the growth of duckweed Lemna minor.</title>
        <authorList>
            <person name="Ishizawa H."/>
            <person name="Kuroda M."/>
            <person name="Morikawa M."/>
            <person name="Ike M."/>
        </authorList>
    </citation>
    <scope>NUCLEOTIDE SEQUENCE [LARGE SCALE GENOMIC DNA]</scope>
    <source>
        <strain evidence="3">M6</strain>
    </source>
</reference>